<dbReference type="Proteomes" id="UP000279236">
    <property type="component" value="Unassembled WGS sequence"/>
</dbReference>
<evidence type="ECO:0000256" key="1">
    <source>
        <dbReference type="SAM" id="Phobius"/>
    </source>
</evidence>
<evidence type="ECO:0008006" key="5">
    <source>
        <dbReference type="Google" id="ProtNLM"/>
    </source>
</evidence>
<evidence type="ECO:0000256" key="2">
    <source>
        <dbReference type="SAM" id="SignalP"/>
    </source>
</evidence>
<keyword evidence="1" id="KW-0812">Transmembrane</keyword>
<accession>A0A427XFH9</accession>
<keyword evidence="1" id="KW-1133">Transmembrane helix</keyword>
<keyword evidence="4" id="KW-1185">Reference proteome</keyword>
<dbReference type="AlphaFoldDB" id="A0A427XFH9"/>
<gene>
    <name evidence="3" type="ORF">EHS24_003446</name>
</gene>
<dbReference type="EMBL" id="RSCE01000016">
    <property type="protein sequence ID" value="RSH77474.1"/>
    <property type="molecule type" value="Genomic_DNA"/>
</dbReference>
<dbReference type="RefSeq" id="XP_028472621.1">
    <property type="nucleotide sequence ID" value="XM_028619125.1"/>
</dbReference>
<sequence length="373" mass="39773">MFLTLIPFILGWGVASGLTIDPVTNVYLCVGALTDVTYHWTGGTPPYTLQVVNASNWSQVDAIFAINWEATSFTHAYPIGGAYYGPDGYVFGMQVMDSTGASATSNEFSIWPCAAASGSATSTGYGASSTSSSAVSTSTTRTSQSTNIAVIVGAAAGGAVVLAVVGILVWFFIRRNRRRKIHGDSVRAFVIDGEDRDGHMVYSYEYKPTPFFQNETVYTQTHMSPYMGSDRPLLAHNNYIQPPFHNISPQTSHTPLLASPNNYPTSSLVSTTHSAGPSSSAAMSDVAQSSSAPTIYSSGHGTGVFPTSSTSASSTTPMPTQFDKAQYVQALLPRPAGYLSHVSVSHAEDAEDLAVDGMLPPIYKAEWKKRADR</sequence>
<dbReference type="GeneID" id="39587989"/>
<feature type="chain" id="PRO_5019400302" description="Mid2 domain-containing protein" evidence="2">
    <location>
        <begin position="18"/>
        <end position="373"/>
    </location>
</feature>
<reference evidence="3 4" key="1">
    <citation type="submission" date="2018-11" db="EMBL/GenBank/DDBJ databases">
        <title>Genome sequence of Apiotrichum porosum DSM 27194.</title>
        <authorList>
            <person name="Aliyu H."/>
            <person name="Gorte O."/>
            <person name="Ochsenreither K."/>
        </authorList>
    </citation>
    <scope>NUCLEOTIDE SEQUENCE [LARGE SCALE GENOMIC DNA]</scope>
    <source>
        <strain evidence="3 4">DSM 27194</strain>
    </source>
</reference>
<proteinExistence type="predicted"/>
<protein>
    <recommendedName>
        <fullName evidence="5">Mid2 domain-containing protein</fullName>
    </recommendedName>
</protein>
<comment type="caution">
    <text evidence="3">The sequence shown here is derived from an EMBL/GenBank/DDBJ whole genome shotgun (WGS) entry which is preliminary data.</text>
</comment>
<keyword evidence="1" id="KW-0472">Membrane</keyword>
<feature type="transmembrane region" description="Helical" evidence="1">
    <location>
        <begin position="148"/>
        <end position="173"/>
    </location>
</feature>
<evidence type="ECO:0000313" key="4">
    <source>
        <dbReference type="Proteomes" id="UP000279236"/>
    </source>
</evidence>
<evidence type="ECO:0000313" key="3">
    <source>
        <dbReference type="EMBL" id="RSH77474.1"/>
    </source>
</evidence>
<organism evidence="3 4">
    <name type="scientific">Apiotrichum porosum</name>
    <dbReference type="NCBI Taxonomy" id="105984"/>
    <lineage>
        <taxon>Eukaryota</taxon>
        <taxon>Fungi</taxon>
        <taxon>Dikarya</taxon>
        <taxon>Basidiomycota</taxon>
        <taxon>Agaricomycotina</taxon>
        <taxon>Tremellomycetes</taxon>
        <taxon>Trichosporonales</taxon>
        <taxon>Trichosporonaceae</taxon>
        <taxon>Apiotrichum</taxon>
    </lineage>
</organism>
<feature type="signal peptide" evidence="2">
    <location>
        <begin position="1"/>
        <end position="17"/>
    </location>
</feature>
<keyword evidence="2" id="KW-0732">Signal</keyword>
<name>A0A427XFH9_9TREE</name>